<evidence type="ECO:0000313" key="2">
    <source>
        <dbReference type="EMBL" id="KAK3342121.1"/>
    </source>
</evidence>
<gene>
    <name evidence="2" type="ORF">B0T25DRAFT_359724</name>
</gene>
<evidence type="ECO:0000313" key="3">
    <source>
        <dbReference type="Proteomes" id="UP001275084"/>
    </source>
</evidence>
<accession>A0AAJ0H7K8</accession>
<dbReference type="EMBL" id="JAUIQD010000008">
    <property type="protein sequence ID" value="KAK3342121.1"/>
    <property type="molecule type" value="Genomic_DNA"/>
</dbReference>
<feature type="region of interest" description="Disordered" evidence="1">
    <location>
        <begin position="29"/>
        <end position="51"/>
    </location>
</feature>
<feature type="region of interest" description="Disordered" evidence="1">
    <location>
        <begin position="132"/>
        <end position="156"/>
    </location>
</feature>
<organism evidence="2 3">
    <name type="scientific">Lasiosphaeria hispida</name>
    <dbReference type="NCBI Taxonomy" id="260671"/>
    <lineage>
        <taxon>Eukaryota</taxon>
        <taxon>Fungi</taxon>
        <taxon>Dikarya</taxon>
        <taxon>Ascomycota</taxon>
        <taxon>Pezizomycotina</taxon>
        <taxon>Sordariomycetes</taxon>
        <taxon>Sordariomycetidae</taxon>
        <taxon>Sordariales</taxon>
        <taxon>Lasiosphaeriaceae</taxon>
        <taxon>Lasiosphaeria</taxon>
    </lineage>
</organism>
<dbReference type="Proteomes" id="UP001275084">
    <property type="component" value="Unassembled WGS sequence"/>
</dbReference>
<proteinExistence type="predicted"/>
<feature type="region of interest" description="Disordered" evidence="1">
    <location>
        <begin position="440"/>
        <end position="479"/>
    </location>
</feature>
<reference evidence="2" key="2">
    <citation type="submission" date="2023-06" db="EMBL/GenBank/DDBJ databases">
        <authorList>
            <consortium name="Lawrence Berkeley National Laboratory"/>
            <person name="Haridas S."/>
            <person name="Hensen N."/>
            <person name="Bonometti L."/>
            <person name="Westerberg I."/>
            <person name="Brannstrom I.O."/>
            <person name="Guillou S."/>
            <person name="Cros-Aarteil S."/>
            <person name="Calhoun S."/>
            <person name="Kuo A."/>
            <person name="Mondo S."/>
            <person name="Pangilinan J."/>
            <person name="Riley R."/>
            <person name="Labutti K."/>
            <person name="Andreopoulos B."/>
            <person name="Lipzen A."/>
            <person name="Chen C."/>
            <person name="Yanf M."/>
            <person name="Daum C."/>
            <person name="Ng V."/>
            <person name="Clum A."/>
            <person name="Steindorff A."/>
            <person name="Ohm R."/>
            <person name="Martin F."/>
            <person name="Silar P."/>
            <person name="Natvig D."/>
            <person name="Lalanne C."/>
            <person name="Gautier V."/>
            <person name="Ament-Velasquez S.L."/>
            <person name="Kruys A."/>
            <person name="Hutchinson M.I."/>
            <person name="Powell A.J."/>
            <person name="Barry K."/>
            <person name="Miller A.N."/>
            <person name="Grigoriev I.V."/>
            <person name="Debuchy R."/>
            <person name="Gladieux P."/>
            <person name="Thoren M.H."/>
            <person name="Johannesson H."/>
        </authorList>
    </citation>
    <scope>NUCLEOTIDE SEQUENCE</scope>
    <source>
        <strain evidence="2">CBS 955.72</strain>
    </source>
</reference>
<dbReference type="AlphaFoldDB" id="A0AAJ0H7K8"/>
<keyword evidence="3" id="KW-1185">Reference proteome</keyword>
<evidence type="ECO:0000256" key="1">
    <source>
        <dbReference type="SAM" id="MobiDB-lite"/>
    </source>
</evidence>
<name>A0AAJ0H7K8_9PEZI</name>
<sequence>MAMIRLPTCQPPSKVPSHPAHALRPFANQKAASHTGPQLRSAGPGMNQPSQSQRWLFSFDANVMPTFREDQPFLHRSAQQHPDSPYVFQQGHTWRQTSHHHPTGLGYPPGSYNHHPHAAAFVTNDMRASYDMPEPQPDWTWSRDPRAATLSRDPADEWRWGNTAQHNLSYASQWSQGMPNNDLYGTSSSYPAPPAPTPITHAPTTDLRCWNFAVIPGIQLTVPGQFGDLTGRQDTLVRFLKPIRLGNGSSYVFQESIDWPKMFQSVKDALGINSPDDSAAGISARVYPKGLYREPVGPAVSLDYEADLSVLLSDISLLAFGRAIPMNLRETPFIIFTTKIPAPERQQSSPLPSGLYTPTPAPISPNRPTELGEQSPPECGKPSLTISPSPAPSRQPVSSGGRPVGEADKRLIVIKDSSPNLDAVEPQGIDGNFFDLEVFERQADPGPIDNGPEGQTSPKGLAIPIRTKQRFHSPDRQQH</sequence>
<protein>
    <submittedName>
        <fullName evidence="2">Uncharacterized protein</fullName>
    </submittedName>
</protein>
<reference evidence="2" key="1">
    <citation type="journal article" date="2023" name="Mol. Phylogenet. Evol.">
        <title>Genome-scale phylogeny and comparative genomics of the fungal order Sordariales.</title>
        <authorList>
            <person name="Hensen N."/>
            <person name="Bonometti L."/>
            <person name="Westerberg I."/>
            <person name="Brannstrom I.O."/>
            <person name="Guillou S."/>
            <person name="Cros-Aarteil S."/>
            <person name="Calhoun S."/>
            <person name="Haridas S."/>
            <person name="Kuo A."/>
            <person name="Mondo S."/>
            <person name="Pangilinan J."/>
            <person name="Riley R."/>
            <person name="LaButti K."/>
            <person name="Andreopoulos B."/>
            <person name="Lipzen A."/>
            <person name="Chen C."/>
            <person name="Yan M."/>
            <person name="Daum C."/>
            <person name="Ng V."/>
            <person name="Clum A."/>
            <person name="Steindorff A."/>
            <person name="Ohm R.A."/>
            <person name="Martin F."/>
            <person name="Silar P."/>
            <person name="Natvig D.O."/>
            <person name="Lalanne C."/>
            <person name="Gautier V."/>
            <person name="Ament-Velasquez S.L."/>
            <person name="Kruys A."/>
            <person name="Hutchinson M.I."/>
            <person name="Powell A.J."/>
            <person name="Barry K."/>
            <person name="Miller A.N."/>
            <person name="Grigoriev I.V."/>
            <person name="Debuchy R."/>
            <person name="Gladieux P."/>
            <person name="Hiltunen Thoren M."/>
            <person name="Johannesson H."/>
        </authorList>
    </citation>
    <scope>NUCLEOTIDE SEQUENCE</scope>
    <source>
        <strain evidence="2">CBS 955.72</strain>
    </source>
</reference>
<comment type="caution">
    <text evidence="2">The sequence shown here is derived from an EMBL/GenBank/DDBJ whole genome shotgun (WGS) entry which is preliminary data.</text>
</comment>
<feature type="region of interest" description="Disordered" evidence="1">
    <location>
        <begin position="1"/>
        <end position="20"/>
    </location>
</feature>
<feature type="region of interest" description="Disordered" evidence="1">
    <location>
        <begin position="344"/>
        <end position="404"/>
    </location>
</feature>